<dbReference type="EMBL" id="QURL01000002">
    <property type="protein sequence ID" value="RFC65279.1"/>
    <property type="molecule type" value="Genomic_DNA"/>
</dbReference>
<dbReference type="OrthoDB" id="7281406at2"/>
<organism evidence="1 2">
    <name type="scientific">Fulvimarina endophytica</name>
    <dbReference type="NCBI Taxonomy" id="2293836"/>
    <lineage>
        <taxon>Bacteria</taxon>
        <taxon>Pseudomonadati</taxon>
        <taxon>Pseudomonadota</taxon>
        <taxon>Alphaproteobacteria</taxon>
        <taxon>Hyphomicrobiales</taxon>
        <taxon>Aurantimonadaceae</taxon>
        <taxon>Fulvimarina</taxon>
    </lineage>
</organism>
<dbReference type="Proteomes" id="UP000264310">
    <property type="component" value="Unassembled WGS sequence"/>
</dbReference>
<name>A0A371X7Q3_9HYPH</name>
<proteinExistence type="predicted"/>
<dbReference type="AlphaFoldDB" id="A0A371X7Q3"/>
<evidence type="ECO:0000313" key="2">
    <source>
        <dbReference type="Proteomes" id="UP000264310"/>
    </source>
</evidence>
<evidence type="ECO:0000313" key="1">
    <source>
        <dbReference type="EMBL" id="RFC65279.1"/>
    </source>
</evidence>
<gene>
    <name evidence="1" type="ORF">DYI37_05420</name>
</gene>
<dbReference type="RefSeq" id="WP_116682176.1">
    <property type="nucleotide sequence ID" value="NZ_QURL01000002.1"/>
</dbReference>
<keyword evidence="2" id="KW-1185">Reference proteome</keyword>
<protein>
    <submittedName>
        <fullName evidence="1">Uncharacterized protein</fullName>
    </submittedName>
</protein>
<sequence>MQIFQPVEKVDEFLTLDEGEIFCGYLDGLGGSECQLAQVSRSYWHGWRNGLVDGGFTKPDISQMRLAESFQTARR</sequence>
<accession>A0A371X7Q3</accession>
<reference evidence="1 2" key="1">
    <citation type="submission" date="2018-08" db="EMBL/GenBank/DDBJ databases">
        <title>Fulvimarina sp. 85, whole genome shotgun sequence.</title>
        <authorList>
            <person name="Tuo L."/>
        </authorList>
    </citation>
    <scope>NUCLEOTIDE SEQUENCE [LARGE SCALE GENOMIC DNA]</scope>
    <source>
        <strain evidence="1 2">85</strain>
    </source>
</reference>
<comment type="caution">
    <text evidence="1">The sequence shown here is derived from an EMBL/GenBank/DDBJ whole genome shotgun (WGS) entry which is preliminary data.</text>
</comment>